<dbReference type="SMART" id="SM00028">
    <property type="entry name" value="TPR"/>
    <property type="match status" value="4"/>
</dbReference>
<dbReference type="Proteomes" id="UP000826254">
    <property type="component" value="Plasmid unnamed2"/>
</dbReference>
<protein>
    <recommendedName>
        <fullName evidence="3">Tetratricopeptide repeat protein</fullName>
    </recommendedName>
</protein>
<dbReference type="GeneID" id="67180145"/>
<evidence type="ECO:0000313" key="1">
    <source>
        <dbReference type="EMBL" id="QZP39531.1"/>
    </source>
</evidence>
<dbReference type="Gene3D" id="1.25.40.10">
    <property type="entry name" value="Tetratricopeptide repeat domain"/>
    <property type="match status" value="2"/>
</dbReference>
<reference evidence="1 2" key="1">
    <citation type="journal article" date="2021" name="Int. J. Syst. Evol. Microbiol.">
        <title>Halobaculum halophilum sp. nov. and Halobaculum salinum sp. nov., isolated from salt lake and saline soil.</title>
        <authorList>
            <person name="Cui H.L."/>
            <person name="Shi X.W."/>
            <person name="Yin X.M."/>
            <person name="Yang X.Y."/>
            <person name="Hou J."/>
            <person name="Zhu L."/>
        </authorList>
    </citation>
    <scope>NUCLEOTIDE SEQUENCE [LARGE SCALE GENOMIC DNA]</scope>
    <source>
        <strain evidence="1 2">NBRC 109044</strain>
    </source>
</reference>
<dbReference type="RefSeq" id="WP_222609280.1">
    <property type="nucleotide sequence ID" value="NZ_CP081960.1"/>
</dbReference>
<accession>A0A8T8WI50</accession>
<keyword evidence="1" id="KW-0614">Plasmid</keyword>
<keyword evidence="2" id="KW-1185">Reference proteome</keyword>
<dbReference type="PANTHER" id="PTHR12558">
    <property type="entry name" value="CELL DIVISION CYCLE 16,23,27"/>
    <property type="match status" value="1"/>
</dbReference>
<evidence type="ECO:0008006" key="3">
    <source>
        <dbReference type="Google" id="ProtNLM"/>
    </source>
</evidence>
<dbReference type="InterPro" id="IPR019734">
    <property type="entry name" value="TPR_rpt"/>
</dbReference>
<dbReference type="InterPro" id="IPR011990">
    <property type="entry name" value="TPR-like_helical_dom_sf"/>
</dbReference>
<dbReference type="PANTHER" id="PTHR12558:SF13">
    <property type="entry name" value="CELL DIVISION CYCLE PROTEIN 27 HOMOLOG"/>
    <property type="match status" value="1"/>
</dbReference>
<proteinExistence type="predicted"/>
<sequence length="786" mass="88889">MIGLEPVVTGLIANALYDELTGRAEENKRKVVRRPEVVEDIGSAYLQTLKTNLESTIGEGADVDLQAVHRELDEDYDDVYEQLVMASNEEKIREALVDAILKSVSPGGKEYQLDRSAIEDAVEYSLDTGFRAFVQSIDQAGLTEEVELELDVEILKRVTKISRGVEATERRHQNEHFTIQEEPDTVTEADSATLIGVPEPSAEFVQLPSLVDVEYETSRIVVGKKGAGKSRTLAYLISEVCERAAVDYLVNLEDSFRVDDIEDILIKGLDGTVLLVCDDVHRLEGPRNIHPFRRLVKRLQTEMQSDSRLIALCGVRSKRVDSLPHIKRLNDDPVWGEFEKTRLKSLDPESVKAILQSTLEALDRDSSPSTIEALTRAVLAIDPTPLYTVTIAQQFGSGSVDAETDFEELLPKDISTAWKDDYQVLFEESPKMVSLLRTLKVFDRLYLPTIEDLVREVFRGAFDASFIEFERALSMLIQRHWVEYRELEYSDGIKKRLVTHQAQLESIPRVPKSVIVNLTDHLHGWEPTSLDIEDEGMARIHTRAFKYSRLHPEIDHSELEKHVEEAIKLAPDDPAVQTCAAVFYAEIGRRDRALEWVTKAADAKPDHPVLNYNCGNFLNKICEPKRAEQYLQRAVNEEPENPVFLHSLGAALVGSGRVEEGLERLQHARDQGSFTFGEIFFSIGDAHNILGNYDRSVENSCESIDIFEETQQWINLSNAYSLLAIAHFNHEAYEDCVDATEKGYELTERILDGELSDTPIRNDETLDPEQIQRELVILQSRALVQM</sequence>
<dbReference type="SUPFAM" id="SSF52540">
    <property type="entry name" value="P-loop containing nucleoside triphosphate hydrolases"/>
    <property type="match status" value="1"/>
</dbReference>
<dbReference type="KEGG" id="hmp:K6T50_18345"/>
<dbReference type="EMBL" id="CP081960">
    <property type="protein sequence ID" value="QZP39531.1"/>
    <property type="molecule type" value="Genomic_DNA"/>
</dbReference>
<organism evidence="1 2">
    <name type="scientific">Halobaculum magnesiiphilum</name>
    <dbReference type="NCBI Taxonomy" id="1017351"/>
    <lineage>
        <taxon>Archaea</taxon>
        <taxon>Methanobacteriati</taxon>
        <taxon>Methanobacteriota</taxon>
        <taxon>Stenosarchaea group</taxon>
        <taxon>Halobacteria</taxon>
        <taxon>Halobacteriales</taxon>
        <taxon>Haloferacaceae</taxon>
        <taxon>Halobaculum</taxon>
    </lineage>
</organism>
<dbReference type="AlphaFoldDB" id="A0A8T8WI50"/>
<dbReference type="InterPro" id="IPR027417">
    <property type="entry name" value="P-loop_NTPase"/>
</dbReference>
<gene>
    <name evidence="1" type="ORF">K6T50_18345</name>
</gene>
<evidence type="ECO:0000313" key="2">
    <source>
        <dbReference type="Proteomes" id="UP000826254"/>
    </source>
</evidence>
<name>A0A8T8WI50_9EURY</name>
<dbReference type="SUPFAM" id="SSF48452">
    <property type="entry name" value="TPR-like"/>
    <property type="match status" value="1"/>
</dbReference>
<geneLocation type="plasmid" evidence="1 2">
    <name>unnamed2</name>
</geneLocation>